<organism evidence="2 3">
    <name type="scientific">Tanacetum coccineum</name>
    <dbReference type="NCBI Taxonomy" id="301880"/>
    <lineage>
        <taxon>Eukaryota</taxon>
        <taxon>Viridiplantae</taxon>
        <taxon>Streptophyta</taxon>
        <taxon>Embryophyta</taxon>
        <taxon>Tracheophyta</taxon>
        <taxon>Spermatophyta</taxon>
        <taxon>Magnoliopsida</taxon>
        <taxon>eudicotyledons</taxon>
        <taxon>Gunneridae</taxon>
        <taxon>Pentapetalae</taxon>
        <taxon>asterids</taxon>
        <taxon>campanulids</taxon>
        <taxon>Asterales</taxon>
        <taxon>Asteraceae</taxon>
        <taxon>Asteroideae</taxon>
        <taxon>Anthemideae</taxon>
        <taxon>Anthemidinae</taxon>
        <taxon>Tanacetum</taxon>
    </lineage>
</organism>
<keyword evidence="2" id="KW-0378">Hydrolase</keyword>
<feature type="compositionally biased region" description="Basic and acidic residues" evidence="1">
    <location>
        <begin position="263"/>
        <end position="275"/>
    </location>
</feature>
<dbReference type="SUPFAM" id="SSF50249">
    <property type="entry name" value="Nucleic acid-binding proteins"/>
    <property type="match status" value="1"/>
</dbReference>
<accession>A0ABQ5DY41</accession>
<keyword evidence="2" id="KW-0347">Helicase</keyword>
<dbReference type="InterPro" id="IPR012340">
    <property type="entry name" value="NA-bd_OB-fold"/>
</dbReference>
<dbReference type="Gene3D" id="2.40.50.140">
    <property type="entry name" value="Nucleic acid-binding proteins"/>
    <property type="match status" value="1"/>
</dbReference>
<reference evidence="2" key="2">
    <citation type="submission" date="2022-01" db="EMBL/GenBank/DDBJ databases">
        <authorList>
            <person name="Yamashiro T."/>
            <person name="Shiraishi A."/>
            <person name="Satake H."/>
            <person name="Nakayama K."/>
        </authorList>
    </citation>
    <scope>NUCLEOTIDE SEQUENCE</scope>
</reference>
<protein>
    <submittedName>
        <fullName evidence="2">DNA helicase PIF1, ATP-dependent</fullName>
    </submittedName>
</protein>
<reference evidence="2" key="1">
    <citation type="journal article" date="2022" name="Int. J. Mol. Sci.">
        <title>Draft Genome of Tanacetum Coccineum: Genomic Comparison of Closely Related Tanacetum-Family Plants.</title>
        <authorList>
            <person name="Yamashiro T."/>
            <person name="Shiraishi A."/>
            <person name="Nakayama K."/>
            <person name="Satake H."/>
        </authorList>
    </citation>
    <scope>NUCLEOTIDE SEQUENCE</scope>
</reference>
<comment type="caution">
    <text evidence="2">The sequence shown here is derived from an EMBL/GenBank/DDBJ whole genome shotgun (WGS) entry which is preliminary data.</text>
</comment>
<gene>
    <name evidence="2" type="ORF">Tco_0951992</name>
</gene>
<proteinExistence type="predicted"/>
<keyword evidence="2" id="KW-0067">ATP-binding</keyword>
<dbReference type="PANTHER" id="PTHR45786">
    <property type="entry name" value="DNA BINDING PROTEIN-LIKE"/>
    <property type="match status" value="1"/>
</dbReference>
<evidence type="ECO:0000256" key="1">
    <source>
        <dbReference type="SAM" id="MobiDB-lite"/>
    </source>
</evidence>
<evidence type="ECO:0000313" key="3">
    <source>
        <dbReference type="Proteomes" id="UP001151760"/>
    </source>
</evidence>
<feature type="region of interest" description="Disordered" evidence="1">
    <location>
        <begin position="209"/>
        <end position="282"/>
    </location>
</feature>
<dbReference type="PANTHER" id="PTHR45786:SF74">
    <property type="entry name" value="ATP-DEPENDENT DNA HELICASE"/>
    <property type="match status" value="1"/>
</dbReference>
<dbReference type="Proteomes" id="UP001151760">
    <property type="component" value="Unassembled WGS sequence"/>
</dbReference>
<dbReference type="EMBL" id="BQNB010015714">
    <property type="protein sequence ID" value="GJT43277.1"/>
    <property type="molecule type" value="Genomic_DNA"/>
</dbReference>
<evidence type="ECO:0000313" key="2">
    <source>
        <dbReference type="EMBL" id="GJT43277.1"/>
    </source>
</evidence>
<keyword evidence="2" id="KW-0547">Nucleotide-binding</keyword>
<keyword evidence="3" id="KW-1185">Reference proteome</keyword>
<sequence length="642" mass="72493">MSNKYAGIKSDTKVIDMVESSQSKLHLFLDQLEVDVASTIIVMIGRVWDVNAITGRYLSTDFVISDSKIETFHYKVMIENMRTKKGRNYLSCGADNYRKGADNLKNYYVKHVTRLYRLEVMVADDTAHTVIVMFNDKVMELLKCSAESLLEAKDESAYDDSSLPTSIRNLISTIHVLELKSHTYYEYGTFESFTCWKINPTELVEDGASSSTQALTVDDPLPSLKRLSRHPSVCTPSKPNEEKKKKRSELEDSNADEVCGPVKESDKYNADGALDKKKKKRPAHRIAPLPLPDCTRININQIAGPSTSKYAPPKKKIRPLHLRGAKKATKKVAFTSAGGKVLIPNFNDMPPPLNNLLNYNPPATSKFRDQIRVYNSMFCFTSFGAKIDHSINTALFFDTQNEVKNRTAAFIEKETNEGMDEQIVRSLIQMLDQYSSIAKAFRMARDWCNTHNSVNFYLRLHNESCICHRIPKARPTTRTYSAMAGRALQMQDASEIDDIILADLSSPIHDLDGYKVVTEYMLHGPCGKDAKYAACTSDGKCLKKIPKQFLAETFLDEEGYPYYRRRDNKDEAYAFVLHHAGVKSFTMATAREQPTFSEETPLLREGHVLHGDPLLLEGPLHLQGPFISLKPLGRSISTYERG</sequence>
<dbReference type="GO" id="GO:0004386">
    <property type="term" value="F:helicase activity"/>
    <property type="evidence" value="ECO:0007669"/>
    <property type="project" value="UniProtKB-KW"/>
</dbReference>
<name>A0ABQ5DY41_9ASTR</name>